<keyword evidence="2" id="KW-1185">Reference proteome</keyword>
<dbReference type="STRING" id="1505087.AYJ54_00730"/>
<dbReference type="AlphaFoldDB" id="A0A176YFQ0"/>
<organism evidence="1 2">
    <name type="scientific">Bradyrhizobium centrolobii</name>
    <dbReference type="NCBI Taxonomy" id="1505087"/>
    <lineage>
        <taxon>Bacteria</taxon>
        <taxon>Pseudomonadati</taxon>
        <taxon>Pseudomonadota</taxon>
        <taxon>Alphaproteobacteria</taxon>
        <taxon>Hyphomicrobiales</taxon>
        <taxon>Nitrobacteraceae</taxon>
        <taxon>Bradyrhizobium</taxon>
    </lineage>
</organism>
<evidence type="ECO:0000313" key="2">
    <source>
        <dbReference type="Proteomes" id="UP000076959"/>
    </source>
</evidence>
<gene>
    <name evidence="1" type="ORF">AYJ54_00730</name>
</gene>
<evidence type="ECO:0000313" key="1">
    <source>
        <dbReference type="EMBL" id="OAF05463.1"/>
    </source>
</evidence>
<proteinExistence type="predicted"/>
<accession>A0A176YFQ0</accession>
<comment type="caution">
    <text evidence="1">The sequence shown here is derived from an EMBL/GenBank/DDBJ whole genome shotgun (WGS) entry which is preliminary data.</text>
</comment>
<dbReference type="OrthoDB" id="8238277at2"/>
<protein>
    <submittedName>
        <fullName evidence="1">Uncharacterized protein</fullName>
    </submittedName>
</protein>
<dbReference type="Gene3D" id="2.60.120.40">
    <property type="match status" value="1"/>
</dbReference>
<dbReference type="EMBL" id="LUUB01000079">
    <property type="protein sequence ID" value="OAF05463.1"/>
    <property type="molecule type" value="Genomic_DNA"/>
</dbReference>
<reference evidence="1 2" key="1">
    <citation type="submission" date="2016-03" db="EMBL/GenBank/DDBJ databases">
        <title>Draft Genome Sequence of the Strain BR 10245 (Bradyrhizobium sp.) isolated from nodules of Centrolobium paraense.</title>
        <authorList>
            <person name="Simoes-Araujo J.L.Sr."/>
            <person name="Barauna A.C."/>
            <person name="Silva K."/>
            <person name="Zilli J.E."/>
        </authorList>
    </citation>
    <scope>NUCLEOTIDE SEQUENCE [LARGE SCALE GENOMIC DNA]</scope>
    <source>
        <strain evidence="1 2">BR 10245</strain>
    </source>
</reference>
<sequence length="265" mass="28133">MAAFLDVCRFTPTAGGTTDWTYSSAVTGYQSPAVAGVVNGRLYKYRAESSDLTQWEVGEGAYNTSTGVLARTTVLFNSLGTTAKISFSAAPQVAVVALKEDMLSIEEANSFTNAQKLQALANVGIANWYFSASLSANQSFTSGFTKVNFDSELADPSSWYDNTTNFRFQPTVAGKYRITASVQGSAGTSLSEIDLDIRKNSVADSRTITLVTGPAGSSNVSKLVSLNGSTDFVEIFTQLTGTGTLTILGGSAPFRTWFEAKWAGS</sequence>
<dbReference type="SUPFAM" id="SSF49842">
    <property type="entry name" value="TNF-like"/>
    <property type="match status" value="1"/>
</dbReference>
<dbReference type="InterPro" id="IPR008983">
    <property type="entry name" value="Tumour_necrosis_fac-like_dom"/>
</dbReference>
<name>A0A176YFQ0_9BRAD</name>
<dbReference type="RefSeq" id="WP_063703562.1">
    <property type="nucleotide sequence ID" value="NZ_LUUB01000079.1"/>
</dbReference>
<dbReference type="Proteomes" id="UP000076959">
    <property type="component" value="Unassembled WGS sequence"/>
</dbReference>